<accession>A0ABT3H8S1</accession>
<dbReference type="RefSeq" id="WP_264600454.1">
    <property type="nucleotide sequence ID" value="NZ_JAOQNS010000003.1"/>
</dbReference>
<sequence length="247" mass="25622">MRQNNQNKRVRGRTRKGPNPLTRSYESNGPDVKIRGSAMHVAEKYVQLARDAQSAGDRVMAENYLQHAEHYFRIIAAAQGANNPQRDNDQPYQGNQGNGADAEGGNNGSGPSGQSRQVMAADAPQPFVDAMPGVNTKGGNGSKPPKGSSGDDAGSEAPAKAEEAKGSDDKAGEDKASEAKAEEAMSADAGEDAPKPKRRVRGTRGRGSRKTKAEDGADGGDEAKGAEAKSDGGETKADSAEGAVSEA</sequence>
<dbReference type="Pfam" id="PF13763">
    <property type="entry name" value="DUF4167"/>
    <property type="match status" value="1"/>
</dbReference>
<dbReference type="InterPro" id="IPR025430">
    <property type="entry name" value="DUF4167"/>
</dbReference>
<name>A0ABT3H8S1_9HYPH</name>
<reference evidence="4" key="1">
    <citation type="submission" date="2023-07" db="EMBL/GenBank/DDBJ databases">
        <title>Genome sequencing of Purple Non-Sulfur Bacteria from various extreme environments.</title>
        <authorList>
            <person name="Mayer M."/>
        </authorList>
    </citation>
    <scope>NUCLEOTIDE SEQUENCE [LARGE SCALE GENOMIC DNA]</scope>
    <source>
        <strain evidence="4">DSM 17935</strain>
    </source>
</reference>
<protein>
    <recommendedName>
        <fullName evidence="2">DUF4167 domain-containing protein</fullName>
    </recommendedName>
</protein>
<feature type="compositionally biased region" description="Basic and acidic residues" evidence="1">
    <location>
        <begin position="159"/>
        <end position="183"/>
    </location>
</feature>
<feature type="region of interest" description="Disordered" evidence="1">
    <location>
        <begin position="82"/>
        <end position="247"/>
    </location>
</feature>
<comment type="caution">
    <text evidence="3">The sequence shown here is derived from an EMBL/GenBank/DDBJ whole genome shotgun (WGS) entry which is preliminary data.</text>
</comment>
<feature type="compositionally biased region" description="Basic residues" evidence="1">
    <location>
        <begin position="196"/>
        <end position="210"/>
    </location>
</feature>
<dbReference type="EMBL" id="JAOQNS010000003">
    <property type="protein sequence ID" value="MCW2306786.1"/>
    <property type="molecule type" value="Genomic_DNA"/>
</dbReference>
<feature type="compositionally biased region" description="Basic and acidic residues" evidence="1">
    <location>
        <begin position="211"/>
        <end position="239"/>
    </location>
</feature>
<feature type="region of interest" description="Disordered" evidence="1">
    <location>
        <begin position="1"/>
        <end position="32"/>
    </location>
</feature>
<proteinExistence type="predicted"/>
<keyword evidence="4" id="KW-1185">Reference proteome</keyword>
<evidence type="ECO:0000259" key="2">
    <source>
        <dbReference type="Pfam" id="PF13763"/>
    </source>
</evidence>
<evidence type="ECO:0000313" key="3">
    <source>
        <dbReference type="EMBL" id="MCW2306786.1"/>
    </source>
</evidence>
<organism evidence="3 4">
    <name type="scientific">Rhodobium gokarnense</name>
    <dbReference type="NCBI Taxonomy" id="364296"/>
    <lineage>
        <taxon>Bacteria</taxon>
        <taxon>Pseudomonadati</taxon>
        <taxon>Pseudomonadota</taxon>
        <taxon>Alphaproteobacteria</taxon>
        <taxon>Hyphomicrobiales</taxon>
        <taxon>Rhodobiaceae</taxon>
        <taxon>Rhodobium</taxon>
    </lineage>
</organism>
<dbReference type="Proteomes" id="UP001209755">
    <property type="component" value="Unassembled WGS sequence"/>
</dbReference>
<evidence type="ECO:0000313" key="4">
    <source>
        <dbReference type="Proteomes" id="UP001209755"/>
    </source>
</evidence>
<feature type="compositionally biased region" description="Low complexity" evidence="1">
    <location>
        <begin position="93"/>
        <end position="104"/>
    </location>
</feature>
<evidence type="ECO:0000256" key="1">
    <source>
        <dbReference type="SAM" id="MobiDB-lite"/>
    </source>
</evidence>
<feature type="domain" description="DUF4167" evidence="2">
    <location>
        <begin position="4"/>
        <end position="79"/>
    </location>
</feature>
<gene>
    <name evidence="3" type="ORF">M2319_001108</name>
</gene>